<dbReference type="HOGENOM" id="CLU_1220747_0_0_1"/>
<feature type="compositionally biased region" description="Low complexity" evidence="3">
    <location>
        <begin position="22"/>
        <end position="39"/>
    </location>
</feature>
<evidence type="ECO:0000256" key="4">
    <source>
        <dbReference type="SAM" id="SignalP"/>
    </source>
</evidence>
<dbReference type="AlphaFoldDB" id="Q6TRY5"/>
<accession>Q6TRY5</accession>
<dbReference type="GO" id="GO:0005576">
    <property type="term" value="C:extracellular region"/>
    <property type="evidence" value="ECO:0007669"/>
    <property type="project" value="UniProtKB-SubCell"/>
</dbReference>
<keyword evidence="2" id="KW-0964">Secreted</keyword>
<dbReference type="EMBL" id="AY388564">
    <property type="protein sequence ID" value="AAR18452.1"/>
    <property type="molecule type" value="mRNA"/>
</dbReference>
<feature type="domain" description="Aegyptin/gSG7 salivary protein-like four-helix bundle" evidence="5">
    <location>
        <begin position="108"/>
        <end position="222"/>
    </location>
</feature>
<reference evidence="6" key="1">
    <citation type="submission" date="2003-09" db="EMBL/GenBank/DDBJ databases">
        <title>An insight into the salivary transcriptome and proteome of the adult female mosquito Culex pipiens quinquefasciatus.</title>
        <authorList>
            <person name="Ribeiro J.M.C."/>
            <person name="Charlab R."/>
            <person name="Pham V.M."/>
            <person name="Garfield M.K."/>
            <person name="Valenzuela J.G."/>
        </authorList>
    </citation>
    <scope>NUCLEOTIDE SEQUENCE</scope>
    <source>
        <strain evidence="6">Vero Beach</strain>
        <tissue evidence="6">Salivary gland</tissue>
    </source>
</reference>
<dbReference type="InterPro" id="IPR056799">
    <property type="entry name" value="ALL3/gSG7_salivary-like_helix"/>
</dbReference>
<feature type="compositionally biased region" description="Acidic residues" evidence="3">
    <location>
        <begin position="74"/>
        <end position="86"/>
    </location>
</feature>
<dbReference type="VEuPathDB" id="VectorBase:CQUJHB013322"/>
<evidence type="ECO:0000259" key="5">
    <source>
        <dbReference type="Pfam" id="PF25001"/>
    </source>
</evidence>
<evidence type="ECO:0000256" key="1">
    <source>
        <dbReference type="ARBA" id="ARBA00004613"/>
    </source>
</evidence>
<comment type="subcellular location">
    <subcellularLocation>
        <location evidence="1">Secreted</location>
    </subcellularLocation>
</comment>
<feature type="signal peptide" evidence="4">
    <location>
        <begin position="1"/>
        <end position="23"/>
    </location>
</feature>
<feature type="region of interest" description="Disordered" evidence="3">
    <location>
        <begin position="22"/>
        <end position="109"/>
    </location>
</feature>
<evidence type="ECO:0000256" key="2">
    <source>
        <dbReference type="ARBA" id="ARBA00022525"/>
    </source>
</evidence>
<organism evidence="6">
    <name type="scientific">Culex quinquefasciatus</name>
    <name type="common">Southern house mosquito</name>
    <name type="synonym">Culex pungens</name>
    <dbReference type="NCBI Taxonomy" id="7176"/>
    <lineage>
        <taxon>Eukaryota</taxon>
        <taxon>Metazoa</taxon>
        <taxon>Ecdysozoa</taxon>
        <taxon>Arthropoda</taxon>
        <taxon>Hexapoda</taxon>
        <taxon>Insecta</taxon>
        <taxon>Pterygota</taxon>
        <taxon>Neoptera</taxon>
        <taxon>Endopterygota</taxon>
        <taxon>Diptera</taxon>
        <taxon>Nematocera</taxon>
        <taxon>Culicoidea</taxon>
        <taxon>Culicidae</taxon>
        <taxon>Culicinae</taxon>
        <taxon>Culicini</taxon>
        <taxon>Culex</taxon>
        <taxon>Culex</taxon>
    </lineage>
</organism>
<sequence length="228" mass="24369">MKLVRPTLLALFLLIGILANAESTEETLPSTESEPSSAATEDDQPEKPTENSEPSSHPAEDDDQPKEPTKDGESSEPDDNDDDSEASSEKPSKKGGKGPGVGKGPSQKGSYAATYQEIVKILNSVDFKSIEDLHLQRMLENAFQARVRNPVLEQTGQIADFGAIESCFGKLTGEVKKLINAAEKQCKTCKTGGGYSSGCTDQQENAFADGVIDLATTLQGCISSKRKN</sequence>
<feature type="chain" id="PRO_5004281308" evidence="4">
    <location>
        <begin position="24"/>
        <end position="228"/>
    </location>
</feature>
<dbReference type="VEuPathDB" id="VectorBase:CPIJ002046"/>
<name>Q6TRY5_CULQU</name>
<dbReference type="Pfam" id="PF25001">
    <property type="entry name" value="Aegyptin_C"/>
    <property type="match status" value="1"/>
</dbReference>
<proteinExistence type="evidence at transcript level"/>
<protein>
    <submittedName>
        <fullName evidence="6">Putative salivary protein</fullName>
    </submittedName>
</protein>
<keyword evidence="4" id="KW-0732">Signal</keyword>
<evidence type="ECO:0000313" key="6">
    <source>
        <dbReference type="EMBL" id="AAR18452.1"/>
    </source>
</evidence>
<evidence type="ECO:0000256" key="3">
    <source>
        <dbReference type="SAM" id="MobiDB-lite"/>
    </source>
</evidence>